<dbReference type="Pfam" id="PF00326">
    <property type="entry name" value="Peptidase_S9"/>
    <property type="match status" value="1"/>
</dbReference>
<proteinExistence type="inferred from homology"/>
<dbReference type="Gene3D" id="3.40.50.1820">
    <property type="entry name" value="alpha/beta hydrolase"/>
    <property type="match status" value="1"/>
</dbReference>
<dbReference type="SUPFAM" id="SSF50993">
    <property type="entry name" value="Peptidase/esterase 'gauge' domain"/>
    <property type="match status" value="1"/>
</dbReference>
<keyword evidence="6 7" id="KW-0720">Serine protease</keyword>
<dbReference type="EC" id="3.4.21.-" evidence="7"/>
<dbReference type="GO" id="GO:0004252">
    <property type="term" value="F:serine-type endopeptidase activity"/>
    <property type="evidence" value="ECO:0007669"/>
    <property type="project" value="UniProtKB-UniRule"/>
</dbReference>
<organism evidence="10 11">
    <name type="scientific">Ditylenchus destructor</name>
    <dbReference type="NCBI Taxonomy" id="166010"/>
    <lineage>
        <taxon>Eukaryota</taxon>
        <taxon>Metazoa</taxon>
        <taxon>Ecdysozoa</taxon>
        <taxon>Nematoda</taxon>
        <taxon>Chromadorea</taxon>
        <taxon>Rhabditida</taxon>
        <taxon>Tylenchina</taxon>
        <taxon>Tylenchomorpha</taxon>
        <taxon>Sphaerularioidea</taxon>
        <taxon>Anguinidae</taxon>
        <taxon>Anguininae</taxon>
        <taxon>Ditylenchus</taxon>
    </lineage>
</organism>
<evidence type="ECO:0000256" key="1">
    <source>
        <dbReference type="ARBA" id="ARBA00001070"/>
    </source>
</evidence>
<accession>A0AAD4RA60</accession>
<dbReference type="PANTHER" id="PTHR42881:SF2">
    <property type="entry name" value="PROLYL ENDOPEPTIDASE"/>
    <property type="match status" value="1"/>
</dbReference>
<dbReference type="InterPro" id="IPR029058">
    <property type="entry name" value="AB_hydrolase_fold"/>
</dbReference>
<comment type="similarity">
    <text evidence="2 7">Belongs to the peptidase S9A family.</text>
</comment>
<dbReference type="Gene3D" id="2.130.10.120">
    <property type="entry name" value="Prolyl oligopeptidase, N-terminal domain"/>
    <property type="match status" value="1"/>
</dbReference>
<dbReference type="InterPro" id="IPR023302">
    <property type="entry name" value="Pept_S9A_N"/>
</dbReference>
<keyword evidence="5 7" id="KW-0378">Hydrolase</keyword>
<dbReference type="FunFam" id="2.130.10.120:FF:000001">
    <property type="entry name" value="Prolyl endopeptidase"/>
    <property type="match status" value="1"/>
</dbReference>
<feature type="domain" description="Peptidase S9A N-terminal" evidence="9">
    <location>
        <begin position="47"/>
        <end position="459"/>
    </location>
</feature>
<dbReference type="InterPro" id="IPR002471">
    <property type="entry name" value="Pept_S9_AS"/>
</dbReference>
<evidence type="ECO:0000313" key="10">
    <source>
        <dbReference type="EMBL" id="KAI1720431.1"/>
    </source>
</evidence>
<dbReference type="PRINTS" id="PR00862">
    <property type="entry name" value="PROLIGOPTASE"/>
</dbReference>
<evidence type="ECO:0000313" key="11">
    <source>
        <dbReference type="Proteomes" id="UP001201812"/>
    </source>
</evidence>
<evidence type="ECO:0000256" key="6">
    <source>
        <dbReference type="ARBA" id="ARBA00022825"/>
    </source>
</evidence>
<dbReference type="InterPro" id="IPR002470">
    <property type="entry name" value="Peptidase_S9A"/>
</dbReference>
<protein>
    <recommendedName>
        <fullName evidence="3 7">Prolyl endopeptidase</fullName>
        <ecNumber evidence="7">3.4.21.-</ecNumber>
    </recommendedName>
</protein>
<dbReference type="InterPro" id="IPR001375">
    <property type="entry name" value="Peptidase_S9_cat"/>
</dbReference>
<keyword evidence="11" id="KW-1185">Reference proteome</keyword>
<evidence type="ECO:0000256" key="7">
    <source>
        <dbReference type="RuleBase" id="RU368024"/>
    </source>
</evidence>
<sequence>MSLRNLILVTTRVSCSKPSISILRRRFSVSQVMASTNDVSIHPGKYPQARRDETIVDEFLGKKVADPYRWLEDPDAKETQDFVTQLNAISEPFLAASPVREKMRERLTKLWDYEKYGCTSIHGDFYYYYYNSGLQNQFVMYQQKSLDEKGTVFLDPNKLSEDGTTAISGTSWTEDGTILVYGTSEKGSDWVTLKFRKNTGQDLPDVVPNVKFSGLSWLHNNEGVFYSKYPEHKGAAEGSVTEKHKFHSLYFHKMGTDAKEDVLVADFREDDNLMCGGQVTNDGQFLIVVTRRGADPMNKLYYYDLESIHNKVDGKLQLVPLFDKNDAKYDFIDNDGDTALILTNHESPMFKLIRVNMKEAQNMKPSEWTTVIEENPKKKLEWVTPVAGDKMVVCYLEDVKNTLYLHDLKSGKMLYQIPLGIGSVGAFYGRKTKSEMFLTFESFLTPTVIYRADFAKVKSQTEPVQLEEMRRTKIEGLHLERFDVKQEFYTSKDGTKVPMFILFNKDLALDGNNPTLLCGYGGFNIAYTPFFSLSDAFNLQHFRGVVAVANLRGGSEYGEKWHEAGMRERKQNVFDDFSAAAEHLINSKYTCAERLAISGGSNGGLLVAACAQQRPELFGAVINSVGVLDMLRFHKFTIGAAWIQEYGNPDDEKDLEFIYKYSPLHNLKVSPGVQWPATLLMTADHDDRVVPSHTLKYIAQLYHLLHTEAAEWQRKPVMARVEERAGHGDGKPTTKVIAEVVDMYCFLQRVLKMNWTD</sequence>
<gene>
    <name evidence="10" type="ORF">DdX_05825</name>
</gene>
<dbReference type="GO" id="GO:0006508">
    <property type="term" value="P:proteolysis"/>
    <property type="evidence" value="ECO:0007669"/>
    <property type="project" value="UniProtKB-KW"/>
</dbReference>
<dbReference type="FunFam" id="3.40.50.1820:FF:000005">
    <property type="entry name" value="Prolyl endopeptidase"/>
    <property type="match status" value="1"/>
</dbReference>
<evidence type="ECO:0000256" key="3">
    <source>
        <dbReference type="ARBA" id="ARBA00016310"/>
    </source>
</evidence>
<keyword evidence="4 7" id="KW-0645">Protease</keyword>
<dbReference type="PANTHER" id="PTHR42881">
    <property type="entry name" value="PROLYL ENDOPEPTIDASE"/>
    <property type="match status" value="1"/>
</dbReference>
<dbReference type="PROSITE" id="PS00708">
    <property type="entry name" value="PRO_ENDOPEP_SER"/>
    <property type="match status" value="1"/>
</dbReference>
<dbReference type="EMBL" id="JAKKPZ010000006">
    <property type="protein sequence ID" value="KAI1720431.1"/>
    <property type="molecule type" value="Genomic_DNA"/>
</dbReference>
<evidence type="ECO:0000256" key="5">
    <source>
        <dbReference type="ARBA" id="ARBA00022801"/>
    </source>
</evidence>
<reference evidence="10" key="1">
    <citation type="submission" date="2022-01" db="EMBL/GenBank/DDBJ databases">
        <title>Genome Sequence Resource for Two Populations of Ditylenchus destructor, the Migratory Endoparasitic Phytonematode.</title>
        <authorList>
            <person name="Zhang H."/>
            <person name="Lin R."/>
            <person name="Xie B."/>
        </authorList>
    </citation>
    <scope>NUCLEOTIDE SEQUENCE</scope>
    <source>
        <strain evidence="10">BazhouSP</strain>
    </source>
</reference>
<evidence type="ECO:0000259" key="9">
    <source>
        <dbReference type="Pfam" id="PF02897"/>
    </source>
</evidence>
<dbReference type="Proteomes" id="UP001201812">
    <property type="component" value="Unassembled WGS sequence"/>
</dbReference>
<dbReference type="AlphaFoldDB" id="A0AAD4RA60"/>
<name>A0AAD4RA60_9BILA</name>
<feature type="domain" description="Peptidase S9 prolyl oligopeptidase catalytic" evidence="8">
    <location>
        <begin position="544"/>
        <end position="753"/>
    </location>
</feature>
<evidence type="ECO:0000259" key="8">
    <source>
        <dbReference type="Pfam" id="PF00326"/>
    </source>
</evidence>
<dbReference type="SUPFAM" id="SSF53474">
    <property type="entry name" value="alpha/beta-Hydrolases"/>
    <property type="match status" value="1"/>
</dbReference>
<dbReference type="GO" id="GO:0070012">
    <property type="term" value="F:oligopeptidase activity"/>
    <property type="evidence" value="ECO:0007669"/>
    <property type="project" value="TreeGrafter"/>
</dbReference>
<evidence type="ECO:0000256" key="2">
    <source>
        <dbReference type="ARBA" id="ARBA00005228"/>
    </source>
</evidence>
<comment type="catalytic activity">
    <reaction evidence="1">
        <text>Hydrolysis of Pro-|-Xaa &gt;&gt; Ala-|-Xaa in oligopeptides.</text>
        <dbReference type="EC" id="3.4.21.26"/>
    </reaction>
</comment>
<dbReference type="GO" id="GO:0005829">
    <property type="term" value="C:cytosol"/>
    <property type="evidence" value="ECO:0007669"/>
    <property type="project" value="TreeGrafter"/>
</dbReference>
<evidence type="ECO:0000256" key="4">
    <source>
        <dbReference type="ARBA" id="ARBA00022670"/>
    </source>
</evidence>
<comment type="caution">
    <text evidence="10">The sequence shown here is derived from an EMBL/GenBank/DDBJ whole genome shotgun (WGS) entry which is preliminary data.</text>
</comment>
<dbReference type="Pfam" id="PF02897">
    <property type="entry name" value="Peptidase_S9_N"/>
    <property type="match status" value="1"/>
</dbReference>
<dbReference type="InterPro" id="IPR051167">
    <property type="entry name" value="Prolyl_oligopep/macrocyclase"/>
</dbReference>